<dbReference type="Proteomes" id="UP001604277">
    <property type="component" value="Unassembled WGS sequence"/>
</dbReference>
<keyword evidence="2" id="KW-1185">Reference proteome</keyword>
<organism evidence="1 2">
    <name type="scientific">Forsythia ovata</name>
    <dbReference type="NCBI Taxonomy" id="205694"/>
    <lineage>
        <taxon>Eukaryota</taxon>
        <taxon>Viridiplantae</taxon>
        <taxon>Streptophyta</taxon>
        <taxon>Embryophyta</taxon>
        <taxon>Tracheophyta</taxon>
        <taxon>Spermatophyta</taxon>
        <taxon>Magnoliopsida</taxon>
        <taxon>eudicotyledons</taxon>
        <taxon>Gunneridae</taxon>
        <taxon>Pentapetalae</taxon>
        <taxon>asterids</taxon>
        <taxon>lamiids</taxon>
        <taxon>Lamiales</taxon>
        <taxon>Oleaceae</taxon>
        <taxon>Forsythieae</taxon>
        <taxon>Forsythia</taxon>
    </lineage>
</organism>
<evidence type="ECO:0000313" key="2">
    <source>
        <dbReference type="Proteomes" id="UP001604277"/>
    </source>
</evidence>
<comment type="caution">
    <text evidence="1">The sequence shown here is derived from an EMBL/GenBank/DDBJ whole genome shotgun (WGS) entry which is preliminary data.</text>
</comment>
<protein>
    <submittedName>
        <fullName evidence="1">Late blight resistance protein-like protein R1B-8</fullName>
    </submittedName>
</protein>
<dbReference type="EMBL" id="JBFOLJ010000009">
    <property type="protein sequence ID" value="KAL2508256.1"/>
    <property type="molecule type" value="Genomic_DNA"/>
</dbReference>
<name>A0ABD1T6I3_9LAMI</name>
<evidence type="ECO:0000313" key="1">
    <source>
        <dbReference type="EMBL" id="KAL2508256.1"/>
    </source>
</evidence>
<reference evidence="2" key="1">
    <citation type="submission" date="2024-07" db="EMBL/GenBank/DDBJ databases">
        <title>Two chromosome-level genome assemblies of Korean endemic species Abeliophyllum distichum and Forsythia ovata (Oleaceae).</title>
        <authorList>
            <person name="Jang H."/>
        </authorList>
    </citation>
    <scope>NUCLEOTIDE SEQUENCE [LARGE SCALE GENOMIC DNA]</scope>
</reference>
<gene>
    <name evidence="1" type="ORF">Fot_31903</name>
</gene>
<dbReference type="AlphaFoldDB" id="A0ABD1T6I3"/>
<accession>A0ABD1T6I3</accession>
<sequence length="102" mass="11796">MVEFKTCKIHDLLHVMCSRIAENSNFLKVIKLYDDDPLGSFGHVSMYQQHHHLSINYDNTNIHSLPFGLHVRSLRCFDLESPTSISCNFKVVRVLDFSNISE</sequence>
<proteinExistence type="predicted"/>